<proteinExistence type="predicted"/>
<evidence type="ECO:0000259" key="1">
    <source>
        <dbReference type="SMART" id="SM00953"/>
    </source>
</evidence>
<dbReference type="OrthoDB" id="9789501at2"/>
<accession>A0A2Z6E1A2</accession>
<feature type="domain" description="RES" evidence="1">
    <location>
        <begin position="16"/>
        <end position="140"/>
    </location>
</feature>
<name>A0A2Z6E1A2_HYDTE</name>
<organism evidence="2 3">
    <name type="scientific">Hydrogenophilus thermoluteolus</name>
    <name type="common">Pseudomonas hydrogenothermophila</name>
    <dbReference type="NCBI Taxonomy" id="297"/>
    <lineage>
        <taxon>Bacteria</taxon>
        <taxon>Pseudomonadati</taxon>
        <taxon>Pseudomonadota</taxon>
        <taxon>Hydrogenophilia</taxon>
        <taxon>Hydrogenophilales</taxon>
        <taxon>Hydrogenophilaceae</taxon>
        <taxon>Hydrogenophilus</taxon>
    </lineage>
</organism>
<dbReference type="Proteomes" id="UP000262004">
    <property type="component" value="Plasmid pTH1"/>
</dbReference>
<dbReference type="AlphaFoldDB" id="A0A2Z6E1A2"/>
<keyword evidence="3" id="KW-1185">Reference proteome</keyword>
<dbReference type="KEGG" id="htl:HPTL_P034"/>
<geneLocation type="plasmid" evidence="3">
    <name>pth1 dna</name>
</geneLocation>
<gene>
    <name evidence="2" type="ORF">HPTL_P034</name>
</gene>
<dbReference type="EMBL" id="AP018559">
    <property type="protein sequence ID" value="BBD78379.1"/>
    <property type="molecule type" value="Genomic_DNA"/>
</dbReference>
<evidence type="ECO:0000313" key="3">
    <source>
        <dbReference type="Proteomes" id="UP000262004"/>
    </source>
</evidence>
<evidence type="ECO:0000313" key="2">
    <source>
        <dbReference type="EMBL" id="BBD78379.1"/>
    </source>
</evidence>
<dbReference type="Pfam" id="PF08808">
    <property type="entry name" value="RES"/>
    <property type="match status" value="1"/>
</dbReference>
<reference evidence="2 3" key="1">
    <citation type="submission" date="2018-04" db="EMBL/GenBank/DDBJ databases">
        <title>Complete genome sequence of Hydrogenophilus thermoluteolus TH-1.</title>
        <authorList>
            <person name="Arai H."/>
        </authorList>
    </citation>
    <scope>NUCLEOTIDE SEQUENCE [LARGE SCALE GENOMIC DNA]</scope>
    <source>
        <strain evidence="2 3">TH-1</strain>
        <plasmid evidence="3">pth1 dna</plasmid>
    </source>
</reference>
<dbReference type="SMART" id="SM00953">
    <property type="entry name" value="RES"/>
    <property type="match status" value="1"/>
</dbReference>
<dbReference type="InterPro" id="IPR014914">
    <property type="entry name" value="RES_dom"/>
</dbReference>
<protein>
    <submittedName>
        <fullName evidence="2">RES domain-containing protein</fullName>
    </submittedName>
</protein>
<sequence>MRTVWRITTARFVNSAFSGEGARRYGGRWNPKGWPVVYTAESQSLALLELMVQDAALRAHYVFIPAYIPDALAQTVIEVQDLPSDWRTLGARDMLQALGLAWLKGGQTAILNVPSAVVPGERNFLLNPNHPDFAQIVIGEPQDFQVDIRLLRNLNARDAEQGDW</sequence>
<keyword evidence="2" id="KW-0614">Plasmid</keyword>
<dbReference type="RefSeq" id="WP_119336218.1">
    <property type="nucleotide sequence ID" value="NZ_AP018559.1"/>
</dbReference>